<dbReference type="HOGENOM" id="CLU_735912_0_0_1"/>
<dbReference type="AlphaFoldDB" id="A0A0C2XM70"/>
<keyword evidence="2" id="KW-1185">Reference proteome</keyword>
<protein>
    <recommendedName>
        <fullName evidence="3">F-box protein</fullName>
    </recommendedName>
</protein>
<dbReference type="EMBL" id="KN818223">
    <property type="protein sequence ID" value="KIL70636.1"/>
    <property type="molecule type" value="Genomic_DNA"/>
</dbReference>
<reference evidence="1 2" key="1">
    <citation type="submission" date="2014-04" db="EMBL/GenBank/DDBJ databases">
        <title>Evolutionary Origins and Diversification of the Mycorrhizal Mutualists.</title>
        <authorList>
            <consortium name="DOE Joint Genome Institute"/>
            <consortium name="Mycorrhizal Genomics Consortium"/>
            <person name="Kohler A."/>
            <person name="Kuo A."/>
            <person name="Nagy L.G."/>
            <person name="Floudas D."/>
            <person name="Copeland A."/>
            <person name="Barry K.W."/>
            <person name="Cichocki N."/>
            <person name="Veneault-Fourrey C."/>
            <person name="LaButti K."/>
            <person name="Lindquist E.A."/>
            <person name="Lipzen A."/>
            <person name="Lundell T."/>
            <person name="Morin E."/>
            <person name="Murat C."/>
            <person name="Riley R."/>
            <person name="Ohm R."/>
            <person name="Sun H."/>
            <person name="Tunlid A."/>
            <person name="Henrissat B."/>
            <person name="Grigoriev I.V."/>
            <person name="Hibbett D.S."/>
            <person name="Martin F."/>
        </authorList>
    </citation>
    <scope>NUCLEOTIDE SEQUENCE [LARGE SCALE GENOMIC DNA]</scope>
    <source>
        <strain evidence="1 2">Koide BX008</strain>
    </source>
</reference>
<evidence type="ECO:0000313" key="1">
    <source>
        <dbReference type="EMBL" id="KIL70636.1"/>
    </source>
</evidence>
<accession>A0A0C2XM70</accession>
<sequence>FIDHLIPLVLESNDHWWPIDLANLCRASSAWLYFSRRVLYQCPHLTTFRACALFARSLKENASLRDLVKGVRLQPTTGYRDSIPAAYLESLRIILGTDGLESIILGGDLAVATGRYLHLITNPGAVINLRIDGMPMLCAARHCPSLEWDETLALKFSRLRSLHLCNLVLDMDVDTSTSPCPSTLRTLVLENVELSFGRLTALVNEDTTLEHLHVTTEQGCEYNDDIREVLMSCEVHSLEYRVKHDCHSSEVSLFHNDMEPLPHLKRLHLEGVYVDRDMLECIGRLCRGLKELELRGRGVAVRPAEIA</sequence>
<dbReference type="Gene3D" id="3.80.10.10">
    <property type="entry name" value="Ribonuclease Inhibitor"/>
    <property type="match status" value="1"/>
</dbReference>
<dbReference type="STRING" id="946122.A0A0C2XM70"/>
<evidence type="ECO:0008006" key="3">
    <source>
        <dbReference type="Google" id="ProtNLM"/>
    </source>
</evidence>
<dbReference type="Proteomes" id="UP000054549">
    <property type="component" value="Unassembled WGS sequence"/>
</dbReference>
<dbReference type="InterPro" id="IPR032675">
    <property type="entry name" value="LRR_dom_sf"/>
</dbReference>
<gene>
    <name evidence="1" type="ORF">M378DRAFT_55713</name>
</gene>
<feature type="non-terminal residue" evidence="1">
    <location>
        <position position="1"/>
    </location>
</feature>
<name>A0A0C2XM70_AMAMK</name>
<organism evidence="1 2">
    <name type="scientific">Amanita muscaria (strain Koide BX008)</name>
    <dbReference type="NCBI Taxonomy" id="946122"/>
    <lineage>
        <taxon>Eukaryota</taxon>
        <taxon>Fungi</taxon>
        <taxon>Dikarya</taxon>
        <taxon>Basidiomycota</taxon>
        <taxon>Agaricomycotina</taxon>
        <taxon>Agaricomycetes</taxon>
        <taxon>Agaricomycetidae</taxon>
        <taxon>Agaricales</taxon>
        <taxon>Pluteineae</taxon>
        <taxon>Amanitaceae</taxon>
        <taxon>Amanita</taxon>
    </lineage>
</organism>
<evidence type="ECO:0000313" key="2">
    <source>
        <dbReference type="Proteomes" id="UP000054549"/>
    </source>
</evidence>
<dbReference type="OrthoDB" id="3251638at2759"/>
<dbReference type="SUPFAM" id="SSF52047">
    <property type="entry name" value="RNI-like"/>
    <property type="match status" value="1"/>
</dbReference>
<dbReference type="InParanoid" id="A0A0C2XM70"/>
<proteinExistence type="predicted"/>
<feature type="non-terminal residue" evidence="1">
    <location>
        <position position="307"/>
    </location>
</feature>